<protein>
    <submittedName>
        <fullName evidence="1">Uncharacterized protein</fullName>
    </submittedName>
</protein>
<feature type="non-terminal residue" evidence="1">
    <location>
        <position position="68"/>
    </location>
</feature>
<accession>A0A0B6Y453</accession>
<sequence length="68" mass="7569">TSQLYAVHVFYQPCNNRAACNCGVAIRVSDDVLVMNKCSYGNNIDDSTVIPFTVTLYRNGYLEAGFRV</sequence>
<evidence type="ECO:0000313" key="1">
    <source>
        <dbReference type="EMBL" id="CEK50636.1"/>
    </source>
</evidence>
<gene>
    <name evidence="1" type="primary">ORF11310</name>
</gene>
<dbReference type="AlphaFoldDB" id="A0A0B6Y453"/>
<dbReference type="EMBL" id="HACG01003771">
    <property type="protein sequence ID" value="CEK50636.1"/>
    <property type="molecule type" value="Transcribed_RNA"/>
</dbReference>
<name>A0A0B6Y453_9EUPU</name>
<proteinExistence type="predicted"/>
<reference evidence="1" key="1">
    <citation type="submission" date="2014-12" db="EMBL/GenBank/DDBJ databases">
        <title>Insight into the proteome of Arion vulgaris.</title>
        <authorList>
            <person name="Aradska J."/>
            <person name="Bulat T."/>
            <person name="Smidak R."/>
            <person name="Sarate P."/>
            <person name="Gangsoo J."/>
            <person name="Sialana F."/>
            <person name="Bilban M."/>
            <person name="Lubec G."/>
        </authorList>
    </citation>
    <scope>NUCLEOTIDE SEQUENCE</scope>
    <source>
        <tissue evidence="1">Skin</tissue>
    </source>
</reference>
<organism evidence="1">
    <name type="scientific">Arion vulgaris</name>
    <dbReference type="NCBI Taxonomy" id="1028688"/>
    <lineage>
        <taxon>Eukaryota</taxon>
        <taxon>Metazoa</taxon>
        <taxon>Spiralia</taxon>
        <taxon>Lophotrochozoa</taxon>
        <taxon>Mollusca</taxon>
        <taxon>Gastropoda</taxon>
        <taxon>Heterobranchia</taxon>
        <taxon>Euthyneura</taxon>
        <taxon>Panpulmonata</taxon>
        <taxon>Eupulmonata</taxon>
        <taxon>Stylommatophora</taxon>
        <taxon>Helicina</taxon>
        <taxon>Arionoidea</taxon>
        <taxon>Arionidae</taxon>
        <taxon>Arion</taxon>
    </lineage>
</organism>
<feature type="non-terminal residue" evidence="1">
    <location>
        <position position="1"/>
    </location>
</feature>